<name>A0A7S3MFB7_9STRA</name>
<evidence type="ECO:0000313" key="2">
    <source>
        <dbReference type="EMBL" id="CAE0300507.1"/>
    </source>
</evidence>
<reference evidence="2" key="1">
    <citation type="submission" date="2021-01" db="EMBL/GenBank/DDBJ databases">
        <authorList>
            <person name="Corre E."/>
            <person name="Pelletier E."/>
            <person name="Niang G."/>
            <person name="Scheremetjew M."/>
            <person name="Finn R."/>
            <person name="Kale V."/>
            <person name="Holt S."/>
            <person name="Cochrane G."/>
            <person name="Meng A."/>
            <person name="Brown T."/>
            <person name="Cohen L."/>
        </authorList>
    </citation>
    <scope>NUCLEOTIDE SEQUENCE</scope>
    <source>
        <strain evidence="2">CCAP 955/1</strain>
    </source>
</reference>
<dbReference type="AlphaFoldDB" id="A0A7S3MFB7"/>
<dbReference type="EMBL" id="HBIC01057367">
    <property type="protein sequence ID" value="CAE0300507.1"/>
    <property type="molecule type" value="Transcribed_RNA"/>
</dbReference>
<sequence>MGQAMSSLSSGRAIRLAQKRRASRLRFENAKVPPMPAASSSNRTVARPKALEPSEGAWLVNSADQTVLPPGNWSKVAGSARDVHSFVALRSPVEQIFAGRASNAQYAT</sequence>
<feature type="region of interest" description="Disordered" evidence="1">
    <location>
        <begin position="25"/>
        <end position="50"/>
    </location>
</feature>
<evidence type="ECO:0000256" key="1">
    <source>
        <dbReference type="SAM" id="MobiDB-lite"/>
    </source>
</evidence>
<proteinExistence type="predicted"/>
<organism evidence="2">
    <name type="scientific">Spumella elongata</name>
    <dbReference type="NCBI Taxonomy" id="89044"/>
    <lineage>
        <taxon>Eukaryota</taxon>
        <taxon>Sar</taxon>
        <taxon>Stramenopiles</taxon>
        <taxon>Ochrophyta</taxon>
        <taxon>Chrysophyceae</taxon>
        <taxon>Chromulinales</taxon>
        <taxon>Chromulinaceae</taxon>
        <taxon>Spumella</taxon>
    </lineage>
</organism>
<gene>
    <name evidence="2" type="ORF">SELO1098_LOCUS29363</name>
</gene>
<protein>
    <submittedName>
        <fullName evidence="2">Uncharacterized protein</fullName>
    </submittedName>
</protein>
<accession>A0A7S3MFB7</accession>